<protein>
    <submittedName>
        <fullName evidence="1">Uncharacterized protein</fullName>
    </submittedName>
</protein>
<dbReference type="Proteomes" id="UP001187346">
    <property type="component" value="Unassembled WGS sequence"/>
</dbReference>
<accession>A0ABU4FDR9</accession>
<sequence>MTGRERSRGASGAEIRGWLDEVWGRTEAAVVLEGGDNGGPLGRRGIIGEVFDAEDLAELRVLTTTGEFANDICRCFGSVTIALLDAEAEFIGSGSVHGETDVSWERGRFRNNLEVADPERLIAFLERLGIRMR</sequence>
<dbReference type="RefSeq" id="WP_019058557.1">
    <property type="nucleotide sequence ID" value="NZ_JAPEMW010000001.1"/>
</dbReference>
<evidence type="ECO:0000313" key="2">
    <source>
        <dbReference type="Proteomes" id="UP001187346"/>
    </source>
</evidence>
<organism evidence="1 2">
    <name type="scientific">Streptomyces prunicolor</name>
    <dbReference type="NCBI Taxonomy" id="67348"/>
    <lineage>
        <taxon>Bacteria</taxon>
        <taxon>Bacillati</taxon>
        <taxon>Actinomycetota</taxon>
        <taxon>Actinomycetes</taxon>
        <taxon>Kitasatosporales</taxon>
        <taxon>Streptomycetaceae</taxon>
        <taxon>Streptomyces</taxon>
    </lineage>
</organism>
<dbReference type="EMBL" id="JAWMAJ010000073">
    <property type="protein sequence ID" value="MDV7218739.1"/>
    <property type="molecule type" value="Genomic_DNA"/>
</dbReference>
<keyword evidence="2" id="KW-1185">Reference proteome</keyword>
<gene>
    <name evidence="1" type="ORF">R5A26_22575</name>
</gene>
<comment type="caution">
    <text evidence="1">The sequence shown here is derived from an EMBL/GenBank/DDBJ whole genome shotgun (WGS) entry which is preliminary data.</text>
</comment>
<evidence type="ECO:0000313" key="1">
    <source>
        <dbReference type="EMBL" id="MDV7218739.1"/>
    </source>
</evidence>
<proteinExistence type="predicted"/>
<reference evidence="1 2" key="1">
    <citation type="submission" date="2023-10" db="EMBL/GenBank/DDBJ databases">
        <title>Characterization of rhizosphere-enriched actinobacteria from wheat plants lab-grown on chernevaya soil.</title>
        <authorList>
            <person name="Tikhonova E.N."/>
            <person name="Konopkin A."/>
            <person name="Kravchenko I.K."/>
        </authorList>
    </citation>
    <scope>NUCLEOTIDE SEQUENCE [LARGE SCALE GENOMIC DNA]</scope>
    <source>
        <strain evidence="1 2">RR29</strain>
    </source>
</reference>
<name>A0ABU4FDR9_9ACTN</name>